<dbReference type="CDD" id="cd22893">
    <property type="entry name" value="PlcA-like"/>
    <property type="match status" value="1"/>
</dbReference>
<evidence type="ECO:0000313" key="2">
    <source>
        <dbReference type="Proteomes" id="UP000217790"/>
    </source>
</evidence>
<dbReference type="OrthoDB" id="5273855at2759"/>
<evidence type="ECO:0000313" key="1">
    <source>
        <dbReference type="EMBL" id="PBK87247.1"/>
    </source>
</evidence>
<name>A0A2H3DDS7_ARMGA</name>
<dbReference type="Proteomes" id="UP000217790">
    <property type="component" value="Unassembled WGS sequence"/>
</dbReference>
<protein>
    <submittedName>
        <fullName evidence="1">Uncharacterized protein</fullName>
    </submittedName>
</protein>
<dbReference type="STRING" id="47427.A0A2H3DDS7"/>
<reference evidence="2" key="1">
    <citation type="journal article" date="2017" name="Nat. Ecol. Evol.">
        <title>Genome expansion and lineage-specific genetic innovations in the forest pathogenic fungi Armillaria.</title>
        <authorList>
            <person name="Sipos G."/>
            <person name="Prasanna A.N."/>
            <person name="Walter M.C."/>
            <person name="O'Connor E."/>
            <person name="Balint B."/>
            <person name="Krizsan K."/>
            <person name="Kiss B."/>
            <person name="Hess J."/>
            <person name="Varga T."/>
            <person name="Slot J."/>
            <person name="Riley R."/>
            <person name="Boka B."/>
            <person name="Rigling D."/>
            <person name="Barry K."/>
            <person name="Lee J."/>
            <person name="Mihaltcheva S."/>
            <person name="LaButti K."/>
            <person name="Lipzen A."/>
            <person name="Waldron R."/>
            <person name="Moloney N.M."/>
            <person name="Sperisen C."/>
            <person name="Kredics L."/>
            <person name="Vagvoelgyi C."/>
            <person name="Patrignani A."/>
            <person name="Fitzpatrick D."/>
            <person name="Nagy I."/>
            <person name="Doyle S."/>
            <person name="Anderson J.B."/>
            <person name="Grigoriev I.V."/>
            <person name="Gueldener U."/>
            <person name="Muensterkoetter M."/>
            <person name="Nagy L.G."/>
        </authorList>
    </citation>
    <scope>NUCLEOTIDE SEQUENCE [LARGE SCALE GENOMIC DNA]</scope>
    <source>
        <strain evidence="2">Ar21-2</strain>
    </source>
</reference>
<organism evidence="1 2">
    <name type="scientific">Armillaria gallica</name>
    <name type="common">Bulbous honey fungus</name>
    <name type="synonym">Armillaria bulbosa</name>
    <dbReference type="NCBI Taxonomy" id="47427"/>
    <lineage>
        <taxon>Eukaryota</taxon>
        <taxon>Fungi</taxon>
        <taxon>Dikarya</taxon>
        <taxon>Basidiomycota</taxon>
        <taxon>Agaricomycotina</taxon>
        <taxon>Agaricomycetes</taxon>
        <taxon>Agaricomycetidae</taxon>
        <taxon>Agaricales</taxon>
        <taxon>Marasmiineae</taxon>
        <taxon>Physalacriaceae</taxon>
        <taxon>Armillaria</taxon>
    </lineage>
</organism>
<dbReference type="InParanoid" id="A0A2H3DDS7"/>
<sequence length="219" mass="23858">MSKTDPRFVRAYNTLADGGSHLPKEAMDILAGLQAEVDAVSTALTNHQGPTLSFPNGIPAYLGLAQINWDYFGADACTAYNTGHATAIQKAISGDLDGADAMNVFADLFLEDSFSASQLLDACARHDWDNTIKMGAKNSAGQSRTLYGGSVPLDFVNEDDKTRCVYSVQVSVDEIYKVYPTKQAPSPTDRWFWSTALECKTSGWWNYPTTINGLQNIIP</sequence>
<accession>A0A2H3DDS7</accession>
<keyword evidence="2" id="KW-1185">Reference proteome</keyword>
<dbReference type="AlphaFoldDB" id="A0A2H3DDS7"/>
<dbReference type="EMBL" id="KZ293679">
    <property type="protein sequence ID" value="PBK87247.1"/>
    <property type="molecule type" value="Genomic_DNA"/>
</dbReference>
<proteinExistence type="predicted"/>
<gene>
    <name evidence="1" type="ORF">ARMGADRAFT_1085663</name>
</gene>
<dbReference type="InterPro" id="IPR049756">
    <property type="entry name" value="PlcA-like_dom"/>
</dbReference>